<protein>
    <submittedName>
        <fullName evidence="9">Deoxyribodipyrimidine photolyase</fullName>
    </submittedName>
</protein>
<dbReference type="RefSeq" id="WP_105982399.1">
    <property type="nucleotide sequence ID" value="NZ_MQUC01000003.1"/>
</dbReference>
<dbReference type="InterPro" id="IPR036134">
    <property type="entry name" value="Crypto/Photolyase_FAD-like_sf"/>
</dbReference>
<reference evidence="9 10" key="1">
    <citation type="submission" date="2016-11" db="EMBL/GenBank/DDBJ databases">
        <title>Trade-off between light-utilization and light-protection in marine flavobacteria.</title>
        <authorList>
            <person name="Kumagai Y."/>
        </authorList>
    </citation>
    <scope>NUCLEOTIDE SEQUENCE [LARGE SCALE GENOMIC DNA]</scope>
    <source>
        <strain evidence="9 10">JCM 17109</strain>
    </source>
</reference>
<dbReference type="Proteomes" id="UP000239532">
    <property type="component" value="Unassembled WGS sequence"/>
</dbReference>
<keyword evidence="9" id="KW-0456">Lyase</keyword>
<dbReference type="GO" id="GO:0003677">
    <property type="term" value="F:DNA binding"/>
    <property type="evidence" value="ECO:0007669"/>
    <property type="project" value="TreeGrafter"/>
</dbReference>
<sequence length="439" mass="51979">MSDAVNVFWFRRDLRLDDNVGFYEALSADLPVLPIFIFDKEILDKLPEDDARVTFIYEELQRMRSQLQDEVGSSIAMYYGKPEDVWKQILKDHDVNAVFTNHDYEPYAKERDAAIKDLLEKEEIEFHTFKDQVIFEKDEVVKNDGDPYVVYTPYKNKWLERFEEEHKDADGLRIYYTSSVLENCIQNSRLPNLSLSDMGFKKSSIEVPEYDVTPTTIEQYEKTRNFPAQDGTTRLGVYLRFGVASPRKMVKKGLQSNNKVFLSELIWREFFMQILYHYPETTDNAFRAKYDRIEWRNNEDEFEKWKTGTTGYKLVDAGMRELNTTGYMHNRVRMLVASFLCKHLLIDWRWGETYFAEKLLDYELSSNVGNWQWAAGSGVDAAPYFRIFNPITQKDKFDKDRKYINEFVPEHDTDDYPEMMVDHKEARERCLKIYKAAVS</sequence>
<comment type="cofactor">
    <cofactor evidence="5">
        <name>FAD</name>
        <dbReference type="ChEBI" id="CHEBI:57692"/>
    </cofactor>
    <text evidence="5">Binds 1 FAD per subunit.</text>
</comment>
<name>A0A2S9WSW8_9FLAO</name>
<dbReference type="OrthoDB" id="9772484at2"/>
<comment type="caution">
    <text evidence="9">The sequence shown here is derived from an EMBL/GenBank/DDBJ whole genome shotgun (WGS) entry which is preliminary data.</text>
</comment>
<evidence type="ECO:0000256" key="4">
    <source>
        <dbReference type="ARBA" id="ARBA00022991"/>
    </source>
</evidence>
<evidence type="ECO:0000259" key="8">
    <source>
        <dbReference type="PROSITE" id="PS51645"/>
    </source>
</evidence>
<keyword evidence="10" id="KW-1185">Reference proteome</keyword>
<dbReference type="GO" id="GO:0009416">
    <property type="term" value="P:response to light stimulus"/>
    <property type="evidence" value="ECO:0007669"/>
    <property type="project" value="TreeGrafter"/>
</dbReference>
<dbReference type="GO" id="GO:0003904">
    <property type="term" value="F:deoxyribodipyrimidine photo-lyase activity"/>
    <property type="evidence" value="ECO:0007669"/>
    <property type="project" value="TreeGrafter"/>
</dbReference>
<dbReference type="GO" id="GO:0006950">
    <property type="term" value="P:response to stress"/>
    <property type="evidence" value="ECO:0007669"/>
    <property type="project" value="UniProtKB-ARBA"/>
</dbReference>
<feature type="domain" description="Photolyase/cryptochrome alpha/beta" evidence="8">
    <location>
        <begin position="4"/>
        <end position="134"/>
    </location>
</feature>
<dbReference type="SUPFAM" id="SSF52425">
    <property type="entry name" value="Cryptochrome/photolyase, N-terminal domain"/>
    <property type="match status" value="1"/>
</dbReference>
<evidence type="ECO:0000313" key="10">
    <source>
        <dbReference type="Proteomes" id="UP000239532"/>
    </source>
</evidence>
<evidence type="ECO:0000256" key="2">
    <source>
        <dbReference type="ARBA" id="ARBA00022630"/>
    </source>
</evidence>
<dbReference type="Gene3D" id="1.10.579.10">
    <property type="entry name" value="DNA Cyclobutane Dipyrimidine Photolyase, subunit A, domain 3"/>
    <property type="match status" value="1"/>
</dbReference>
<dbReference type="InterPro" id="IPR005101">
    <property type="entry name" value="Cryptochr/Photolyase_FAD-bd"/>
</dbReference>
<dbReference type="InterPro" id="IPR014729">
    <property type="entry name" value="Rossmann-like_a/b/a_fold"/>
</dbReference>
<dbReference type="GO" id="GO:0006139">
    <property type="term" value="P:nucleobase-containing compound metabolic process"/>
    <property type="evidence" value="ECO:0007669"/>
    <property type="project" value="UniProtKB-ARBA"/>
</dbReference>
<dbReference type="PROSITE" id="PS00691">
    <property type="entry name" value="DNA_PHOTOLYASES_1_2"/>
    <property type="match status" value="1"/>
</dbReference>
<dbReference type="AlphaFoldDB" id="A0A2S9WSW8"/>
<keyword evidence="4 7" id="KW-0157">Chromophore</keyword>
<feature type="site" description="Electron transfer via tryptophanyl radical" evidence="6">
    <location>
        <position position="371"/>
    </location>
</feature>
<proteinExistence type="inferred from homology"/>
<gene>
    <name evidence="9" type="ORF">BST86_05450</name>
</gene>
<dbReference type="Pfam" id="PF00875">
    <property type="entry name" value="DNA_photolyase"/>
    <property type="match status" value="1"/>
</dbReference>
<dbReference type="PANTHER" id="PTHR11455:SF9">
    <property type="entry name" value="CRYPTOCHROME CIRCADIAN CLOCK 5 ISOFORM X1"/>
    <property type="match status" value="1"/>
</dbReference>
<evidence type="ECO:0000256" key="5">
    <source>
        <dbReference type="PIRSR" id="PIRSR602081-1"/>
    </source>
</evidence>
<dbReference type="Gene3D" id="3.40.50.620">
    <property type="entry name" value="HUPs"/>
    <property type="match status" value="1"/>
</dbReference>
<dbReference type="InterPro" id="IPR002081">
    <property type="entry name" value="Cryptochrome/DNA_photolyase_1"/>
</dbReference>
<dbReference type="InterPro" id="IPR006050">
    <property type="entry name" value="DNA_photolyase_N"/>
</dbReference>
<comment type="similarity">
    <text evidence="7">Belongs to the DNA photolyase family.</text>
</comment>
<feature type="binding site" evidence="5">
    <location>
        <begin position="264"/>
        <end position="271"/>
    </location>
    <ligand>
        <name>FAD</name>
        <dbReference type="ChEBI" id="CHEBI:57692"/>
    </ligand>
</feature>
<keyword evidence="2 5" id="KW-0285">Flavoprotein</keyword>
<evidence type="ECO:0000313" key="9">
    <source>
        <dbReference type="EMBL" id="PRP66584.1"/>
    </source>
</evidence>
<dbReference type="PROSITE" id="PS51645">
    <property type="entry name" value="PHR_CRY_ALPHA_BETA"/>
    <property type="match status" value="1"/>
</dbReference>
<dbReference type="EMBL" id="MQUC01000003">
    <property type="protein sequence ID" value="PRP66584.1"/>
    <property type="molecule type" value="Genomic_DNA"/>
</dbReference>
<feature type="site" description="Electron transfer via tryptophanyl radical" evidence="6">
    <location>
        <position position="348"/>
    </location>
</feature>
<dbReference type="SUPFAM" id="SSF48173">
    <property type="entry name" value="Cryptochrome/photolyase FAD-binding domain"/>
    <property type="match status" value="1"/>
</dbReference>
<comment type="cofactor">
    <cofactor evidence="1">
        <name>(6R)-5,10-methylene-5,6,7,8-tetrahydrofolate</name>
        <dbReference type="ChEBI" id="CHEBI:15636"/>
    </cofactor>
</comment>
<feature type="binding site" evidence="5">
    <location>
        <position position="220"/>
    </location>
    <ligand>
        <name>FAD</name>
        <dbReference type="ChEBI" id="CHEBI:57692"/>
    </ligand>
</feature>
<organism evidence="9 10">
    <name type="scientific">Nonlabens agnitus</name>
    <dbReference type="NCBI Taxonomy" id="870484"/>
    <lineage>
        <taxon>Bacteria</taxon>
        <taxon>Pseudomonadati</taxon>
        <taxon>Bacteroidota</taxon>
        <taxon>Flavobacteriia</taxon>
        <taxon>Flavobacteriales</taxon>
        <taxon>Flavobacteriaceae</taxon>
        <taxon>Nonlabens</taxon>
    </lineage>
</organism>
<evidence type="ECO:0000256" key="3">
    <source>
        <dbReference type="ARBA" id="ARBA00022827"/>
    </source>
</evidence>
<dbReference type="Gene3D" id="1.25.40.80">
    <property type="match status" value="1"/>
</dbReference>
<dbReference type="PRINTS" id="PR00147">
    <property type="entry name" value="DNAPHOTLYASE"/>
</dbReference>
<dbReference type="PANTHER" id="PTHR11455">
    <property type="entry name" value="CRYPTOCHROME"/>
    <property type="match status" value="1"/>
</dbReference>
<feature type="binding site" evidence="5">
    <location>
        <position position="261"/>
    </location>
    <ligand>
        <name>FAD</name>
        <dbReference type="ChEBI" id="CHEBI:57692"/>
    </ligand>
</feature>
<dbReference type="GO" id="GO:0071949">
    <property type="term" value="F:FAD binding"/>
    <property type="evidence" value="ECO:0007669"/>
    <property type="project" value="TreeGrafter"/>
</dbReference>
<dbReference type="InterPro" id="IPR018394">
    <property type="entry name" value="DNA_photolyase_1_CS_C"/>
</dbReference>
<evidence type="ECO:0000256" key="6">
    <source>
        <dbReference type="PIRSR" id="PIRSR602081-2"/>
    </source>
</evidence>
<keyword evidence="3 5" id="KW-0274">FAD</keyword>
<dbReference type="InterPro" id="IPR036155">
    <property type="entry name" value="Crypto/Photolyase_N_sf"/>
</dbReference>
<evidence type="ECO:0000256" key="7">
    <source>
        <dbReference type="RuleBase" id="RU004182"/>
    </source>
</evidence>
<dbReference type="Pfam" id="PF03441">
    <property type="entry name" value="FAD_binding_7"/>
    <property type="match status" value="1"/>
</dbReference>
<evidence type="ECO:0000256" key="1">
    <source>
        <dbReference type="ARBA" id="ARBA00001932"/>
    </source>
</evidence>
<accession>A0A2S9WSW8</accession>
<feature type="site" description="Electron transfer via tryptophanyl radical" evidence="6">
    <location>
        <position position="295"/>
    </location>
</feature>